<comment type="caution">
    <text evidence="3">The sequence shown here is derived from an EMBL/GenBank/DDBJ whole genome shotgun (WGS) entry which is preliminary data.</text>
</comment>
<keyword evidence="4" id="KW-1185">Reference proteome</keyword>
<evidence type="ECO:0000313" key="4">
    <source>
        <dbReference type="Proteomes" id="UP000724149"/>
    </source>
</evidence>
<evidence type="ECO:0000256" key="1">
    <source>
        <dbReference type="SAM" id="SignalP"/>
    </source>
</evidence>
<dbReference type="PANTHER" id="PTHR30024">
    <property type="entry name" value="ALIPHATIC SULFONATES-BINDING PROTEIN-RELATED"/>
    <property type="match status" value="1"/>
</dbReference>
<proteinExistence type="predicted"/>
<feature type="domain" description="SsuA/THI5-like" evidence="2">
    <location>
        <begin position="52"/>
        <end position="262"/>
    </location>
</feature>
<dbReference type="RefSeq" id="WP_204720917.1">
    <property type="nucleotide sequence ID" value="NZ_JACSNR010000006.1"/>
</dbReference>
<gene>
    <name evidence="3" type="ORF">H9X81_07250</name>
</gene>
<protein>
    <submittedName>
        <fullName evidence="3">ABC transporter substrate-binding protein</fullName>
    </submittedName>
</protein>
<dbReference type="Pfam" id="PF09084">
    <property type="entry name" value="NMT1"/>
    <property type="match status" value="1"/>
</dbReference>
<evidence type="ECO:0000313" key="3">
    <source>
        <dbReference type="EMBL" id="MBM6923483.1"/>
    </source>
</evidence>
<accession>A0ABS2GMZ7</accession>
<name>A0ABS2GMZ7_9FIRM</name>
<dbReference type="EMBL" id="JACSNR010000006">
    <property type="protein sequence ID" value="MBM6923483.1"/>
    <property type="molecule type" value="Genomic_DNA"/>
</dbReference>
<dbReference type="CDD" id="cd01008">
    <property type="entry name" value="PBP2_NrtA_SsuA_CpmA_like"/>
    <property type="match status" value="1"/>
</dbReference>
<sequence length="339" mass="37066">MKRLMAMLLAAAMACSMTACSSSDGQKSTAEGENGEMVVRVGDFLGETFLYPVKIANAKGFFEEEFGKDNITISIEYLGSGAVMTEALTAGELEMSFLGGQPAFSGISNGNGVKIISMATSSSTDPCLLVAADSDITDVSQLKGKNLAVNIGTDNHYQLVEMLALGGLTEDDINLYNLKGAEAYAALTSGEIDCMQSIAPNTYQFVANGDARILATMDQTEGRNNQVLVVSPDFAEEHGDIIVRFLKVLQRAVDYYKENPEECKDILVDYVGDNVNRDLMDEYMDKYDCSLHLNAEDKAYLERQYNFLYEHDMLSGPVDLETIYDDSFLIEAFGTTEAH</sequence>
<dbReference type="SUPFAM" id="SSF53850">
    <property type="entry name" value="Periplasmic binding protein-like II"/>
    <property type="match status" value="1"/>
</dbReference>
<dbReference type="PROSITE" id="PS51257">
    <property type="entry name" value="PROKAR_LIPOPROTEIN"/>
    <property type="match status" value="1"/>
</dbReference>
<dbReference type="Gene3D" id="3.40.190.10">
    <property type="entry name" value="Periplasmic binding protein-like II"/>
    <property type="match status" value="2"/>
</dbReference>
<organism evidence="3 4">
    <name type="scientific">Hydrogenoanaerobacterium saccharovorans</name>
    <dbReference type="NCBI Taxonomy" id="474960"/>
    <lineage>
        <taxon>Bacteria</taxon>
        <taxon>Bacillati</taxon>
        <taxon>Bacillota</taxon>
        <taxon>Clostridia</taxon>
        <taxon>Eubacteriales</taxon>
        <taxon>Oscillospiraceae</taxon>
        <taxon>Hydrogenoanaerobacterium</taxon>
    </lineage>
</organism>
<dbReference type="InterPro" id="IPR015168">
    <property type="entry name" value="SsuA/THI5"/>
</dbReference>
<evidence type="ECO:0000259" key="2">
    <source>
        <dbReference type="Pfam" id="PF09084"/>
    </source>
</evidence>
<reference evidence="3 4" key="1">
    <citation type="journal article" date="2021" name="Sci. Rep.">
        <title>The distribution of antibiotic resistance genes in chicken gut microbiota commensals.</title>
        <authorList>
            <person name="Juricova H."/>
            <person name="Matiasovicova J."/>
            <person name="Kubasova T."/>
            <person name="Cejkova D."/>
            <person name="Rychlik I."/>
        </authorList>
    </citation>
    <scope>NUCLEOTIDE SEQUENCE [LARGE SCALE GENOMIC DNA]</scope>
    <source>
        <strain evidence="3 4">An564</strain>
    </source>
</reference>
<feature type="signal peptide" evidence="1">
    <location>
        <begin position="1"/>
        <end position="21"/>
    </location>
</feature>
<feature type="chain" id="PRO_5045599254" evidence="1">
    <location>
        <begin position="22"/>
        <end position="339"/>
    </location>
</feature>
<dbReference type="Proteomes" id="UP000724149">
    <property type="component" value="Unassembled WGS sequence"/>
</dbReference>
<keyword evidence="1" id="KW-0732">Signal</keyword>